<comment type="caution">
    <text evidence="6">The sequence shown here is derived from an EMBL/GenBank/DDBJ whole genome shotgun (WGS) entry which is preliminary data.</text>
</comment>
<name>A0A9D7XHV0_9BACT</name>
<keyword evidence="2" id="KW-0456">Lyase</keyword>
<dbReference type="Gene3D" id="1.10.12.10">
    <property type="entry name" value="Lyase 2-enoyl-coa Hydratase, Chain A, domain 2"/>
    <property type="match status" value="1"/>
</dbReference>
<dbReference type="CDD" id="cd06558">
    <property type="entry name" value="crotonase-like"/>
    <property type="match status" value="1"/>
</dbReference>
<keyword evidence="5" id="KW-0472">Membrane</keyword>
<evidence type="ECO:0000256" key="3">
    <source>
        <dbReference type="RuleBase" id="RU003707"/>
    </source>
</evidence>
<dbReference type="PANTHER" id="PTHR11941:SF133">
    <property type="entry name" value="1,2-EPOXYPHENYLACETYL-COA ISOMERASE"/>
    <property type="match status" value="1"/>
</dbReference>
<feature type="region of interest" description="Disordered" evidence="4">
    <location>
        <begin position="259"/>
        <end position="292"/>
    </location>
</feature>
<keyword evidence="5" id="KW-0812">Transmembrane</keyword>
<dbReference type="Pfam" id="PF00378">
    <property type="entry name" value="ECH_1"/>
    <property type="match status" value="1"/>
</dbReference>
<comment type="similarity">
    <text evidence="1 3">Belongs to the enoyl-CoA hydratase/isomerase family.</text>
</comment>
<dbReference type="EMBL" id="JADKFW010000007">
    <property type="protein sequence ID" value="MBK9718167.1"/>
    <property type="molecule type" value="Genomic_DNA"/>
</dbReference>
<dbReference type="InterPro" id="IPR014748">
    <property type="entry name" value="Enoyl-CoA_hydra_C"/>
</dbReference>
<dbReference type="InterPro" id="IPR029045">
    <property type="entry name" value="ClpP/crotonase-like_dom_sf"/>
</dbReference>
<accession>A0A9D7XHV0</accession>
<dbReference type="Proteomes" id="UP000808349">
    <property type="component" value="Unassembled WGS sequence"/>
</dbReference>
<sequence length="292" mass="32038">MNKYINYSKSNGIATITLQRSLAYNSLNHEMAIDFQRALDKAGAESDVRVVVITGTGKAFCAGQDLNEMVGPKAPSIKTVLTNNHDPIVRKIRSIKKPVIAAVNGVAAGAGAVFALACDLVIATESSSFIQAFSNIGLTPGSGSTHFLPRLVGIQKAMAILLLGEKISATEAERIGMIYKWVKDETYENEVHQLALHLSQLPAHSLMLTKMALNQSWSNDLENQISLENDFKCMAGESDDYHEGINAFFTKRKPQFNKHKTHYQDSTTQPLPPVRPLFPTKNKVDSNFSMVS</sequence>
<organism evidence="6 7">
    <name type="scientific">Candidatus Defluviibacterium haderslevense</name>
    <dbReference type="NCBI Taxonomy" id="2981993"/>
    <lineage>
        <taxon>Bacteria</taxon>
        <taxon>Pseudomonadati</taxon>
        <taxon>Bacteroidota</taxon>
        <taxon>Saprospiria</taxon>
        <taxon>Saprospirales</taxon>
        <taxon>Saprospiraceae</taxon>
        <taxon>Candidatus Defluviibacterium</taxon>
    </lineage>
</organism>
<evidence type="ECO:0000256" key="4">
    <source>
        <dbReference type="SAM" id="MobiDB-lite"/>
    </source>
</evidence>
<dbReference type="GO" id="GO:0006635">
    <property type="term" value="P:fatty acid beta-oxidation"/>
    <property type="evidence" value="ECO:0007669"/>
    <property type="project" value="TreeGrafter"/>
</dbReference>
<evidence type="ECO:0000313" key="6">
    <source>
        <dbReference type="EMBL" id="MBK9718167.1"/>
    </source>
</evidence>
<protein>
    <submittedName>
        <fullName evidence="6">Enoyl-CoA hydratase/isomerase family protein</fullName>
    </submittedName>
</protein>
<gene>
    <name evidence="6" type="ORF">IPO85_11770</name>
</gene>
<proteinExistence type="inferred from homology"/>
<reference evidence="6 7" key="1">
    <citation type="submission" date="2020-10" db="EMBL/GenBank/DDBJ databases">
        <title>Connecting structure to function with the recovery of over 1000 high-quality activated sludge metagenome-assembled genomes encoding full-length rRNA genes using long-read sequencing.</title>
        <authorList>
            <person name="Singleton C.M."/>
            <person name="Petriglieri F."/>
            <person name="Kristensen J.M."/>
            <person name="Kirkegaard R.H."/>
            <person name="Michaelsen T.Y."/>
            <person name="Andersen M.H."/>
            <person name="Karst S.M."/>
            <person name="Dueholm M.S."/>
            <person name="Nielsen P.H."/>
            <person name="Albertsen M."/>
        </authorList>
    </citation>
    <scope>NUCLEOTIDE SEQUENCE [LARGE SCALE GENOMIC DNA]</scope>
    <source>
        <strain evidence="6">Ribe_18-Q3-R11-54_BAT3C.373</strain>
    </source>
</reference>
<evidence type="ECO:0000256" key="1">
    <source>
        <dbReference type="ARBA" id="ARBA00005254"/>
    </source>
</evidence>
<feature type="transmembrane region" description="Helical" evidence="5">
    <location>
        <begin position="99"/>
        <end position="122"/>
    </location>
</feature>
<dbReference type="SUPFAM" id="SSF52096">
    <property type="entry name" value="ClpP/crotonase"/>
    <property type="match status" value="1"/>
</dbReference>
<evidence type="ECO:0000256" key="5">
    <source>
        <dbReference type="SAM" id="Phobius"/>
    </source>
</evidence>
<dbReference type="GO" id="GO:0016829">
    <property type="term" value="F:lyase activity"/>
    <property type="evidence" value="ECO:0007669"/>
    <property type="project" value="UniProtKB-KW"/>
</dbReference>
<dbReference type="PROSITE" id="PS00166">
    <property type="entry name" value="ENOYL_COA_HYDRATASE"/>
    <property type="match status" value="1"/>
</dbReference>
<keyword evidence="5" id="KW-1133">Transmembrane helix</keyword>
<evidence type="ECO:0000256" key="2">
    <source>
        <dbReference type="ARBA" id="ARBA00023239"/>
    </source>
</evidence>
<dbReference type="InterPro" id="IPR001753">
    <property type="entry name" value="Enoyl-CoA_hydra/iso"/>
</dbReference>
<dbReference type="AlphaFoldDB" id="A0A9D7XHV0"/>
<dbReference type="InterPro" id="IPR018376">
    <property type="entry name" value="Enoyl-CoA_hyd/isom_CS"/>
</dbReference>
<dbReference type="PANTHER" id="PTHR11941">
    <property type="entry name" value="ENOYL-COA HYDRATASE-RELATED"/>
    <property type="match status" value="1"/>
</dbReference>
<dbReference type="Gene3D" id="3.90.226.10">
    <property type="entry name" value="2-enoyl-CoA Hydratase, Chain A, domain 1"/>
    <property type="match status" value="1"/>
</dbReference>
<evidence type="ECO:0000313" key="7">
    <source>
        <dbReference type="Proteomes" id="UP000808349"/>
    </source>
</evidence>